<name>A0P2C5_ROSAI</name>
<feature type="domain" description="N-acetyltransferase" evidence="3">
    <location>
        <begin position="1"/>
        <end position="135"/>
    </location>
</feature>
<dbReference type="Proteomes" id="UP000004848">
    <property type="component" value="Unassembled WGS sequence"/>
</dbReference>
<reference evidence="4 5" key="1">
    <citation type="submission" date="2006-05" db="EMBL/GenBank/DDBJ databases">
        <authorList>
            <person name="King G."/>
            <person name="Ferriera S."/>
            <person name="Johnson J."/>
            <person name="Kravitz S."/>
            <person name="Beeson K."/>
            <person name="Sutton G."/>
            <person name="Rogers Y.-H."/>
            <person name="Friedman R."/>
            <person name="Frazier M."/>
            <person name="Venter J.C."/>
        </authorList>
    </citation>
    <scope>NUCLEOTIDE SEQUENCE [LARGE SCALE GENOMIC DNA]</scope>
    <source>
        <strain evidence="5">ATCC 25650 / DSM 13394 / JCM 20685 / NBRC 16684 / NCIMB 2208 / IAM 12614 / B1</strain>
    </source>
</reference>
<dbReference type="PROSITE" id="PS51186">
    <property type="entry name" value="GNAT"/>
    <property type="match status" value="1"/>
</dbReference>
<accession>A0P2C5</accession>
<keyword evidence="1" id="KW-0808">Transferase</keyword>
<dbReference type="InterPro" id="IPR050832">
    <property type="entry name" value="Bact_Acetyltransf"/>
</dbReference>
<comment type="caution">
    <text evidence="4">The sequence shown here is derived from an EMBL/GenBank/DDBJ whole genome shotgun (WGS) entry which is preliminary data.</text>
</comment>
<dbReference type="PANTHER" id="PTHR43877">
    <property type="entry name" value="AMINOALKYLPHOSPHONATE N-ACETYLTRANSFERASE-RELATED-RELATED"/>
    <property type="match status" value="1"/>
</dbReference>
<dbReference type="SUPFAM" id="SSF55729">
    <property type="entry name" value="Acyl-CoA N-acyltransferases (Nat)"/>
    <property type="match status" value="1"/>
</dbReference>
<dbReference type="PANTHER" id="PTHR43877:SF2">
    <property type="entry name" value="AMINOALKYLPHOSPHONATE N-ACETYLTRANSFERASE-RELATED"/>
    <property type="match status" value="1"/>
</dbReference>
<dbReference type="AlphaFoldDB" id="A0P2C5"/>
<proteinExistence type="predicted"/>
<gene>
    <name evidence="4" type="ORF">SIAM614_17294</name>
</gene>
<dbReference type="CDD" id="cd04301">
    <property type="entry name" value="NAT_SF"/>
    <property type="match status" value="1"/>
</dbReference>
<dbReference type="EMBL" id="AAUW01000026">
    <property type="protein sequence ID" value="EAV40789.1"/>
    <property type="molecule type" value="Genomic_DNA"/>
</dbReference>
<evidence type="ECO:0000256" key="2">
    <source>
        <dbReference type="ARBA" id="ARBA00023315"/>
    </source>
</evidence>
<dbReference type="eggNOG" id="COG0456">
    <property type="taxonomic scope" value="Bacteria"/>
</dbReference>
<organism evidence="4 5">
    <name type="scientific">Roseibium aggregatum (strain ATCC 25650 / DSM 13394 / JCM 20685 / NBRC 16684 / NCIMB 2208 / IAM 12614 / B1)</name>
    <name type="common">Stappia aggregata</name>
    <dbReference type="NCBI Taxonomy" id="384765"/>
    <lineage>
        <taxon>Bacteria</taxon>
        <taxon>Pseudomonadati</taxon>
        <taxon>Pseudomonadota</taxon>
        <taxon>Alphaproteobacteria</taxon>
        <taxon>Hyphomicrobiales</taxon>
        <taxon>Stappiaceae</taxon>
        <taxon>Roseibium</taxon>
    </lineage>
</organism>
<evidence type="ECO:0000259" key="3">
    <source>
        <dbReference type="PROSITE" id="PS51186"/>
    </source>
</evidence>
<dbReference type="InterPro" id="IPR016181">
    <property type="entry name" value="Acyl_CoA_acyltransferase"/>
</dbReference>
<sequence length="135" mass="14321">MQDAPRLKACIDAAYAPVKSTLPDLPDVSAGIAADISQNHVFVAEFADRIIGCAILGLSGTSAHLMNLAVDPDVKGRGVGRRLIEAAEAFAGKNGARAMHLATHIGMPENIALYTHLGWSEMERNGNKVLMSKDL</sequence>
<dbReference type="Pfam" id="PF13508">
    <property type="entry name" value="Acetyltransf_7"/>
    <property type="match status" value="1"/>
</dbReference>
<evidence type="ECO:0000313" key="4">
    <source>
        <dbReference type="EMBL" id="EAV40789.1"/>
    </source>
</evidence>
<evidence type="ECO:0000256" key="1">
    <source>
        <dbReference type="ARBA" id="ARBA00022679"/>
    </source>
</evidence>
<protein>
    <recommendedName>
        <fullName evidence="3">N-acetyltransferase domain-containing protein</fullName>
    </recommendedName>
</protein>
<dbReference type="GO" id="GO:0016747">
    <property type="term" value="F:acyltransferase activity, transferring groups other than amino-acyl groups"/>
    <property type="evidence" value="ECO:0007669"/>
    <property type="project" value="InterPro"/>
</dbReference>
<dbReference type="Gene3D" id="3.40.630.30">
    <property type="match status" value="1"/>
</dbReference>
<dbReference type="InterPro" id="IPR000182">
    <property type="entry name" value="GNAT_dom"/>
</dbReference>
<keyword evidence="2" id="KW-0012">Acyltransferase</keyword>
<evidence type="ECO:0000313" key="5">
    <source>
        <dbReference type="Proteomes" id="UP000004848"/>
    </source>
</evidence>